<dbReference type="AlphaFoldDB" id="A0A5C6FSY8"/>
<feature type="region of interest" description="Disordered" evidence="1">
    <location>
        <begin position="217"/>
        <end position="241"/>
    </location>
</feature>
<accession>A0A5C6FSY8</accession>
<evidence type="ECO:0000313" key="2">
    <source>
        <dbReference type="EMBL" id="TWU64628.1"/>
    </source>
</evidence>
<proteinExistence type="predicted"/>
<protein>
    <submittedName>
        <fullName evidence="2">Uncharacterized protein</fullName>
    </submittedName>
</protein>
<sequence>MPGDEENAAIVSQRLRDSLRSADRLISGEANAFLLTMICDDLSVVFNEWPRVSKVFRERSLSLASLKEYDGLVGESWHGVSLQWIERFLKNFAAKIDRNLHVGPGQDGKLLARLVPPVFLDGELERVRSDYSATARLQALLEAECSAMEAPPSTRGELKRQRNTALLKQYNVNSDTHPTYRELAEWLMSQASSGKLWETVETSSIRDCLLEAWTRAHPGKSWPFDNRGRKKNPAKKRKNGN</sequence>
<gene>
    <name evidence="2" type="ORF">V7x_01720</name>
</gene>
<organism evidence="2 3">
    <name type="scientific">Crateriforma conspicua</name>
    <dbReference type="NCBI Taxonomy" id="2527996"/>
    <lineage>
        <taxon>Bacteria</taxon>
        <taxon>Pseudomonadati</taxon>
        <taxon>Planctomycetota</taxon>
        <taxon>Planctomycetia</taxon>
        <taxon>Planctomycetales</taxon>
        <taxon>Planctomycetaceae</taxon>
        <taxon>Crateriforma</taxon>
    </lineage>
</organism>
<dbReference type="Proteomes" id="UP000316476">
    <property type="component" value="Unassembled WGS sequence"/>
</dbReference>
<dbReference type="OrthoDB" id="10016251at2"/>
<reference evidence="2 3" key="1">
    <citation type="submission" date="2019-02" db="EMBL/GenBank/DDBJ databases">
        <title>Deep-cultivation of Planctomycetes and their phenomic and genomic characterization uncovers novel biology.</title>
        <authorList>
            <person name="Wiegand S."/>
            <person name="Jogler M."/>
            <person name="Boedeker C."/>
            <person name="Pinto D."/>
            <person name="Vollmers J."/>
            <person name="Rivas-Marin E."/>
            <person name="Kohn T."/>
            <person name="Peeters S.H."/>
            <person name="Heuer A."/>
            <person name="Rast P."/>
            <person name="Oberbeckmann S."/>
            <person name="Bunk B."/>
            <person name="Jeske O."/>
            <person name="Meyerdierks A."/>
            <person name="Storesund J.E."/>
            <person name="Kallscheuer N."/>
            <person name="Luecker S."/>
            <person name="Lage O.M."/>
            <person name="Pohl T."/>
            <person name="Merkel B.J."/>
            <person name="Hornburger P."/>
            <person name="Mueller R.-W."/>
            <person name="Bruemmer F."/>
            <person name="Labrenz M."/>
            <person name="Spormann A.M."/>
            <person name="Op Den Camp H."/>
            <person name="Overmann J."/>
            <person name="Amann R."/>
            <person name="Jetten M.S.M."/>
            <person name="Mascher T."/>
            <person name="Medema M.H."/>
            <person name="Devos D.P."/>
            <person name="Kaster A.-K."/>
            <person name="Ovreas L."/>
            <person name="Rohde M."/>
            <person name="Galperin M.Y."/>
            <person name="Jogler C."/>
        </authorList>
    </citation>
    <scope>NUCLEOTIDE SEQUENCE [LARGE SCALE GENOMIC DNA]</scope>
    <source>
        <strain evidence="2 3">V7</strain>
    </source>
</reference>
<dbReference type="EMBL" id="SJPZ01000001">
    <property type="protein sequence ID" value="TWU64628.1"/>
    <property type="molecule type" value="Genomic_DNA"/>
</dbReference>
<evidence type="ECO:0000313" key="3">
    <source>
        <dbReference type="Proteomes" id="UP000316476"/>
    </source>
</evidence>
<dbReference type="RefSeq" id="WP_146410276.1">
    <property type="nucleotide sequence ID" value="NZ_SJPZ01000001.1"/>
</dbReference>
<comment type="caution">
    <text evidence="2">The sequence shown here is derived from an EMBL/GenBank/DDBJ whole genome shotgun (WGS) entry which is preliminary data.</text>
</comment>
<name>A0A5C6FSY8_9PLAN</name>
<feature type="compositionally biased region" description="Basic residues" evidence="1">
    <location>
        <begin position="228"/>
        <end position="241"/>
    </location>
</feature>
<evidence type="ECO:0000256" key="1">
    <source>
        <dbReference type="SAM" id="MobiDB-lite"/>
    </source>
</evidence>